<evidence type="ECO:0000313" key="2">
    <source>
        <dbReference type="EMBL" id="EWM22512.1"/>
    </source>
</evidence>
<reference evidence="2 3" key="1">
    <citation type="journal article" date="2014" name="Mol. Plant">
        <title>Chromosome Scale Genome Assembly and Transcriptome Profiling of Nannochloropsis gaditana in Nitrogen Depletion.</title>
        <authorList>
            <person name="Corteggiani Carpinelli E."/>
            <person name="Telatin A."/>
            <person name="Vitulo N."/>
            <person name="Forcato C."/>
            <person name="D'Angelo M."/>
            <person name="Schiavon R."/>
            <person name="Vezzi A."/>
            <person name="Giacometti G.M."/>
            <person name="Morosinotto T."/>
            <person name="Valle G."/>
        </authorList>
    </citation>
    <scope>NUCLEOTIDE SEQUENCE [LARGE SCALE GENOMIC DNA]</scope>
    <source>
        <strain evidence="2 3">B-31</strain>
    </source>
</reference>
<gene>
    <name evidence="2" type="ORF">Naga_101124g1</name>
</gene>
<comment type="caution">
    <text evidence="2">The sequence shown here is derived from an EMBL/GenBank/DDBJ whole genome shotgun (WGS) entry which is preliminary data.</text>
</comment>
<organism evidence="2 3">
    <name type="scientific">Nannochloropsis gaditana</name>
    <dbReference type="NCBI Taxonomy" id="72520"/>
    <lineage>
        <taxon>Eukaryota</taxon>
        <taxon>Sar</taxon>
        <taxon>Stramenopiles</taxon>
        <taxon>Ochrophyta</taxon>
        <taxon>Eustigmatophyceae</taxon>
        <taxon>Eustigmatales</taxon>
        <taxon>Monodopsidaceae</taxon>
        <taxon>Nannochloropsis</taxon>
    </lineage>
</organism>
<proteinExistence type="predicted"/>
<keyword evidence="3" id="KW-1185">Reference proteome</keyword>
<dbReference type="Proteomes" id="UP000019335">
    <property type="component" value="Unassembled WGS sequence"/>
</dbReference>
<protein>
    <submittedName>
        <fullName evidence="2">Uncharacterized protein</fullName>
    </submittedName>
</protein>
<dbReference type="OrthoDB" id="10678697at2759"/>
<feature type="region of interest" description="Disordered" evidence="1">
    <location>
        <begin position="76"/>
        <end position="100"/>
    </location>
</feature>
<dbReference type="AlphaFoldDB" id="W7T7U5"/>
<evidence type="ECO:0000313" key="3">
    <source>
        <dbReference type="Proteomes" id="UP000019335"/>
    </source>
</evidence>
<evidence type="ECO:0000256" key="1">
    <source>
        <dbReference type="SAM" id="MobiDB-lite"/>
    </source>
</evidence>
<sequence>MTRKRPRNGHDNKHIACSHLLLQSFSKLVKTGYRGIYVVLAAQPDAALKTLLHGWKSMGGKGKSIVIVEDKEGSDAGAAAADNVQKEQLRPSSPPRHEHCAPCPPRTSYCESAPFSWPLFISRRARSNIRHGKKHPTWLPLPLEASRAGRAVALTHIYAPSPPGPARGS</sequence>
<name>W7T7U5_9STRA</name>
<accession>W7T7U5</accession>
<dbReference type="EMBL" id="AZIL01002187">
    <property type="protein sequence ID" value="EWM22512.1"/>
    <property type="molecule type" value="Genomic_DNA"/>
</dbReference>
<feature type="compositionally biased region" description="Basic and acidic residues" evidence="1">
    <location>
        <begin position="84"/>
        <end position="100"/>
    </location>
</feature>